<evidence type="ECO:0000313" key="3">
    <source>
        <dbReference type="EMBL" id="OLZ42776.1"/>
    </source>
</evidence>
<protein>
    <submittedName>
        <fullName evidence="3">MerR family transcriptional regulator</fullName>
    </submittedName>
</protein>
<dbReference type="PANTHER" id="PTHR30204">
    <property type="entry name" value="REDOX-CYCLING DRUG-SENSING TRANSCRIPTIONAL ACTIVATOR SOXR"/>
    <property type="match status" value="1"/>
</dbReference>
<dbReference type="Pfam" id="PF13411">
    <property type="entry name" value="MerR_1"/>
    <property type="match status" value="1"/>
</dbReference>
<dbReference type="InterPro" id="IPR009061">
    <property type="entry name" value="DNA-bd_dom_put_sf"/>
</dbReference>
<dbReference type="PRINTS" id="PR00040">
    <property type="entry name" value="HTHMERR"/>
</dbReference>
<organism evidence="3 4">
    <name type="scientific">Amycolatopsis coloradensis</name>
    <dbReference type="NCBI Taxonomy" id="76021"/>
    <lineage>
        <taxon>Bacteria</taxon>
        <taxon>Bacillati</taxon>
        <taxon>Actinomycetota</taxon>
        <taxon>Actinomycetes</taxon>
        <taxon>Pseudonocardiales</taxon>
        <taxon>Pseudonocardiaceae</taxon>
        <taxon>Amycolatopsis</taxon>
    </lineage>
</organism>
<proteinExistence type="predicted"/>
<evidence type="ECO:0000256" key="1">
    <source>
        <dbReference type="ARBA" id="ARBA00023125"/>
    </source>
</evidence>
<feature type="domain" description="HTH merR-type" evidence="2">
    <location>
        <begin position="1"/>
        <end position="68"/>
    </location>
</feature>
<dbReference type="SUPFAM" id="SSF46955">
    <property type="entry name" value="Putative DNA-binding domain"/>
    <property type="match status" value="1"/>
</dbReference>
<dbReference type="Gene3D" id="1.10.1660.10">
    <property type="match status" value="1"/>
</dbReference>
<dbReference type="AlphaFoldDB" id="A0A1R0KD01"/>
<accession>A0A1R0KD01</accession>
<dbReference type="GO" id="GO:0003700">
    <property type="term" value="F:DNA-binding transcription factor activity"/>
    <property type="evidence" value="ECO:0007669"/>
    <property type="project" value="InterPro"/>
</dbReference>
<dbReference type="GO" id="GO:0003677">
    <property type="term" value="F:DNA binding"/>
    <property type="evidence" value="ECO:0007669"/>
    <property type="project" value="UniProtKB-KW"/>
</dbReference>
<dbReference type="PANTHER" id="PTHR30204:SF93">
    <property type="entry name" value="HTH MERR-TYPE DOMAIN-CONTAINING PROTEIN"/>
    <property type="match status" value="1"/>
</dbReference>
<dbReference type="Proteomes" id="UP000187486">
    <property type="component" value="Unassembled WGS sequence"/>
</dbReference>
<dbReference type="SMART" id="SM00422">
    <property type="entry name" value="HTH_MERR"/>
    <property type="match status" value="1"/>
</dbReference>
<sequence length="133" mass="15588">MRIGELSRRTGVSVRLLRYYEEKELLRSTRDDNGYREYTEASLDRVHKIRGLLEYGIPTRIIRTILPCLNSPGAIHMRVVAPETLAKLEHEREQIQRRIEAHTKDREAIDAYLEQARPRLRGLSEVHHAYIEG</sequence>
<dbReference type="PROSITE" id="PS50937">
    <property type="entry name" value="HTH_MERR_2"/>
    <property type="match status" value="1"/>
</dbReference>
<evidence type="ECO:0000313" key="4">
    <source>
        <dbReference type="Proteomes" id="UP000187486"/>
    </source>
</evidence>
<dbReference type="STRING" id="76021.BS329_41650"/>
<keyword evidence="1" id="KW-0238">DNA-binding</keyword>
<evidence type="ECO:0000259" key="2">
    <source>
        <dbReference type="PROSITE" id="PS50937"/>
    </source>
</evidence>
<dbReference type="RefSeq" id="WP_076169144.1">
    <property type="nucleotide sequence ID" value="NZ_JBEZVB010000175.1"/>
</dbReference>
<dbReference type="InterPro" id="IPR000551">
    <property type="entry name" value="MerR-type_HTH_dom"/>
</dbReference>
<comment type="caution">
    <text evidence="3">The sequence shown here is derived from an EMBL/GenBank/DDBJ whole genome shotgun (WGS) entry which is preliminary data.</text>
</comment>
<name>A0A1R0KD01_9PSEU</name>
<keyword evidence="4" id="KW-1185">Reference proteome</keyword>
<gene>
    <name evidence="3" type="ORF">BS329_41650</name>
</gene>
<dbReference type="OrthoDB" id="3824912at2"/>
<dbReference type="InterPro" id="IPR047057">
    <property type="entry name" value="MerR_fam"/>
</dbReference>
<reference evidence="3 4" key="1">
    <citation type="submission" date="2016-01" db="EMBL/GenBank/DDBJ databases">
        <title>Amycolatopsis coloradensis genome sequencing and assembly.</title>
        <authorList>
            <person name="Mayilraj S."/>
        </authorList>
    </citation>
    <scope>NUCLEOTIDE SEQUENCE [LARGE SCALE GENOMIC DNA]</scope>
    <source>
        <strain evidence="3 4">DSM 44225</strain>
    </source>
</reference>
<dbReference type="EMBL" id="MQUQ01000057">
    <property type="protein sequence ID" value="OLZ42776.1"/>
    <property type="molecule type" value="Genomic_DNA"/>
</dbReference>